<dbReference type="EMBL" id="MU150290">
    <property type="protein sequence ID" value="KAF9461041.1"/>
    <property type="molecule type" value="Genomic_DNA"/>
</dbReference>
<dbReference type="AlphaFoldDB" id="A0A9P5Y4A3"/>
<sequence>MFRYHLLSSRPLWRTLGPLTAFTVPKPLIIPISVGHVNAPDADIIFKSSDDVLFHVHRKNLEVASAGFPFGGFTPAHKEPIELPETADVLELLFQFVYPRKQPSLTEINFRSSLKWQRWQRSTKVQYWDLVDRAAPSTIKVSHNVIGELIDPKIAPTWLKYNQQWNEVINGSHGISYSHWNISQGFCPHFIKVIQRLDLGEPVEDRIRRELYSTAGSHSSGCNPNCGGMTNISKFSWILRGIERITAELRVVILKKRVSVKWANNEYTRVC</sequence>
<evidence type="ECO:0000313" key="2">
    <source>
        <dbReference type="Proteomes" id="UP000807353"/>
    </source>
</evidence>
<proteinExistence type="predicted"/>
<evidence type="ECO:0008006" key="3">
    <source>
        <dbReference type="Google" id="ProtNLM"/>
    </source>
</evidence>
<name>A0A9P5Y4A3_9AGAR</name>
<organism evidence="1 2">
    <name type="scientific">Collybia nuda</name>
    <dbReference type="NCBI Taxonomy" id="64659"/>
    <lineage>
        <taxon>Eukaryota</taxon>
        <taxon>Fungi</taxon>
        <taxon>Dikarya</taxon>
        <taxon>Basidiomycota</taxon>
        <taxon>Agaricomycotina</taxon>
        <taxon>Agaricomycetes</taxon>
        <taxon>Agaricomycetidae</taxon>
        <taxon>Agaricales</taxon>
        <taxon>Tricholomatineae</taxon>
        <taxon>Clitocybaceae</taxon>
        <taxon>Collybia</taxon>
    </lineage>
</organism>
<dbReference type="Proteomes" id="UP000807353">
    <property type="component" value="Unassembled WGS sequence"/>
</dbReference>
<dbReference type="OrthoDB" id="3184970at2759"/>
<gene>
    <name evidence="1" type="ORF">BDZ94DRAFT_1238025</name>
</gene>
<reference evidence="1" key="1">
    <citation type="submission" date="2020-11" db="EMBL/GenBank/DDBJ databases">
        <authorList>
            <consortium name="DOE Joint Genome Institute"/>
            <person name="Ahrendt S."/>
            <person name="Riley R."/>
            <person name="Andreopoulos W."/>
            <person name="Labutti K."/>
            <person name="Pangilinan J."/>
            <person name="Ruiz-Duenas F.J."/>
            <person name="Barrasa J.M."/>
            <person name="Sanchez-Garcia M."/>
            <person name="Camarero S."/>
            <person name="Miyauchi S."/>
            <person name="Serrano A."/>
            <person name="Linde D."/>
            <person name="Babiker R."/>
            <person name="Drula E."/>
            <person name="Ayuso-Fernandez I."/>
            <person name="Pacheco R."/>
            <person name="Padilla G."/>
            <person name="Ferreira P."/>
            <person name="Barriuso J."/>
            <person name="Kellner H."/>
            <person name="Castanera R."/>
            <person name="Alfaro M."/>
            <person name="Ramirez L."/>
            <person name="Pisabarro A.G."/>
            <person name="Kuo A."/>
            <person name="Tritt A."/>
            <person name="Lipzen A."/>
            <person name="He G."/>
            <person name="Yan M."/>
            <person name="Ng V."/>
            <person name="Cullen D."/>
            <person name="Martin F."/>
            <person name="Rosso M.-N."/>
            <person name="Henrissat B."/>
            <person name="Hibbett D."/>
            <person name="Martinez A.T."/>
            <person name="Grigoriev I.V."/>
        </authorList>
    </citation>
    <scope>NUCLEOTIDE SEQUENCE</scope>
    <source>
        <strain evidence="1">CBS 247.69</strain>
    </source>
</reference>
<keyword evidence="2" id="KW-1185">Reference proteome</keyword>
<accession>A0A9P5Y4A3</accession>
<comment type="caution">
    <text evidence="1">The sequence shown here is derived from an EMBL/GenBank/DDBJ whole genome shotgun (WGS) entry which is preliminary data.</text>
</comment>
<evidence type="ECO:0000313" key="1">
    <source>
        <dbReference type="EMBL" id="KAF9461041.1"/>
    </source>
</evidence>
<protein>
    <recommendedName>
        <fullName evidence="3">BTB domain-containing protein</fullName>
    </recommendedName>
</protein>